<dbReference type="OrthoDB" id="10268011at2759"/>
<dbReference type="PANTHER" id="PTHR47803:SF1">
    <property type="entry name" value="TRNA-SPECIFIC ADENOSINE DEAMINASE 1"/>
    <property type="match status" value="1"/>
</dbReference>
<proteinExistence type="predicted"/>
<keyword evidence="3" id="KW-1185">Reference proteome</keyword>
<name>A0A5N5QQX9_9AGAM</name>
<gene>
    <name evidence="2" type="ORF">CTheo_2497</name>
</gene>
<dbReference type="SMART" id="SM00552">
    <property type="entry name" value="ADEAMc"/>
    <property type="match status" value="1"/>
</dbReference>
<accession>A0A5N5QQX9</accession>
<dbReference type="InterPro" id="IPR002466">
    <property type="entry name" value="A_deamin"/>
</dbReference>
<dbReference type="GO" id="GO:0002100">
    <property type="term" value="P:tRNA wobble adenosine to inosine editing"/>
    <property type="evidence" value="ECO:0007669"/>
    <property type="project" value="InterPro"/>
</dbReference>
<evidence type="ECO:0000313" key="3">
    <source>
        <dbReference type="Proteomes" id="UP000383932"/>
    </source>
</evidence>
<dbReference type="PANTHER" id="PTHR47803">
    <property type="entry name" value="TRNA-SPECIFIC ADENOSINE DEAMINASE 1"/>
    <property type="match status" value="1"/>
</dbReference>
<sequence length="405" mass="44522">MTELWDHDNVARVCIEEYTRHVEFWPCARSNGVAQFTVLAGVVLVSSQGKNIECIALGTGSKCLPATRLPKFGESLHDSHAEVVARRAAIRWFYQEIILIATTDYDSPWIQKGSLWSLKNGVEVWMYVSTLPCGDASITALAINQPVDMAALKALSPLPTPEKGTTARGRDNYNALGWLRTKPARADAPPTTSHACSDKIALWSLVGFQGALLFQLMGQVFLSGIVLGDVVGQFSDADMEEVVADCQLSSTYLLSVVMPEGILVPRELRIFFTSVPFPHARSQISASKVLSDPESHIWIGPNNDTADRSETVVNGFRRGIGPKRYQTARFQPLLSKASLMRLYLATCDSTGVIAPRSATYYQLKHGDGADEYQKVKSTLRSVGAPLQGWLVGGQQWEDFRVNDVD</sequence>
<reference evidence="2 3" key="1">
    <citation type="journal article" date="2019" name="Fungal Biol. Biotechnol.">
        <title>Draft genome sequence of fastidious pathogen Ceratobasidium theobromae, which causes vascular-streak dieback in Theobroma cacao.</title>
        <authorList>
            <person name="Ali S.S."/>
            <person name="Asman A."/>
            <person name="Shao J."/>
            <person name="Firmansyah A.P."/>
            <person name="Susilo A.W."/>
            <person name="Rosmana A."/>
            <person name="McMahon P."/>
            <person name="Junaid M."/>
            <person name="Guest D."/>
            <person name="Kheng T.Y."/>
            <person name="Meinhardt L.W."/>
            <person name="Bailey B.A."/>
        </authorList>
    </citation>
    <scope>NUCLEOTIDE SEQUENCE [LARGE SCALE GENOMIC DNA]</scope>
    <source>
        <strain evidence="2 3">CT2</strain>
    </source>
</reference>
<evidence type="ECO:0000313" key="2">
    <source>
        <dbReference type="EMBL" id="KAB5594028.1"/>
    </source>
</evidence>
<dbReference type="Proteomes" id="UP000383932">
    <property type="component" value="Unassembled WGS sequence"/>
</dbReference>
<dbReference type="GO" id="GO:0043829">
    <property type="term" value="F:tRNA-specific adenosine-37 deaminase activity"/>
    <property type="evidence" value="ECO:0007669"/>
    <property type="project" value="TreeGrafter"/>
</dbReference>
<dbReference type="EMBL" id="SSOP01000026">
    <property type="protein sequence ID" value="KAB5594028.1"/>
    <property type="molecule type" value="Genomic_DNA"/>
</dbReference>
<dbReference type="InterPro" id="IPR042935">
    <property type="entry name" value="Tad1"/>
</dbReference>
<protein>
    <recommendedName>
        <fullName evidence="1">A to I editase domain-containing protein</fullName>
    </recommendedName>
</protein>
<feature type="domain" description="A to I editase" evidence="1">
    <location>
        <begin position="56"/>
        <end position="399"/>
    </location>
</feature>
<dbReference type="AlphaFoldDB" id="A0A5N5QQX9"/>
<organism evidence="2 3">
    <name type="scientific">Ceratobasidium theobromae</name>
    <dbReference type="NCBI Taxonomy" id="1582974"/>
    <lineage>
        <taxon>Eukaryota</taxon>
        <taxon>Fungi</taxon>
        <taxon>Dikarya</taxon>
        <taxon>Basidiomycota</taxon>
        <taxon>Agaricomycotina</taxon>
        <taxon>Agaricomycetes</taxon>
        <taxon>Cantharellales</taxon>
        <taxon>Ceratobasidiaceae</taxon>
        <taxon>Ceratobasidium</taxon>
    </lineage>
</organism>
<dbReference type="Pfam" id="PF02137">
    <property type="entry name" value="A_deamin"/>
    <property type="match status" value="1"/>
</dbReference>
<dbReference type="PROSITE" id="PS50141">
    <property type="entry name" value="A_DEAMIN_EDITASE"/>
    <property type="match status" value="1"/>
</dbReference>
<comment type="caution">
    <text evidence="2">The sequence shown here is derived from an EMBL/GenBank/DDBJ whole genome shotgun (WGS) entry which is preliminary data.</text>
</comment>
<dbReference type="GO" id="GO:0003723">
    <property type="term" value="F:RNA binding"/>
    <property type="evidence" value="ECO:0007669"/>
    <property type="project" value="InterPro"/>
</dbReference>
<evidence type="ECO:0000259" key="1">
    <source>
        <dbReference type="PROSITE" id="PS50141"/>
    </source>
</evidence>